<name>A0A0Q0DLD8_PSEAP</name>
<sequence>MSMLPLGLLAQGIEAMGFTRLNLSVFAARVRNIL</sequence>
<dbReference type="EMBL" id="RBPX01000108">
    <property type="protein sequence ID" value="RMO68401.1"/>
    <property type="molecule type" value="Genomic_DNA"/>
</dbReference>
<evidence type="ECO:0000313" key="2">
    <source>
        <dbReference type="Proteomes" id="UP000274541"/>
    </source>
</evidence>
<comment type="caution">
    <text evidence="1">The sequence shown here is derived from an EMBL/GenBank/DDBJ whole genome shotgun (WGS) entry which is preliminary data.</text>
</comment>
<proteinExistence type="predicted"/>
<accession>A0A0Q0DLD8</accession>
<evidence type="ECO:0000313" key="1">
    <source>
        <dbReference type="EMBL" id="RMO68401.1"/>
    </source>
</evidence>
<protein>
    <submittedName>
        <fullName evidence="1">Uncharacterized protein</fullName>
    </submittedName>
</protein>
<dbReference type="Proteomes" id="UP000274541">
    <property type="component" value="Unassembled WGS sequence"/>
</dbReference>
<dbReference type="AlphaFoldDB" id="A0A0Q0DLD8"/>
<reference evidence="1 2" key="1">
    <citation type="submission" date="2018-08" db="EMBL/GenBank/DDBJ databases">
        <title>Recombination of ecologically and evolutionarily significant loci maintains genetic cohesion in the Pseudomonas syringae species complex.</title>
        <authorList>
            <person name="Dillon M."/>
            <person name="Thakur S."/>
            <person name="Almeida R.N.D."/>
            <person name="Weir B.S."/>
            <person name="Guttman D.S."/>
        </authorList>
    </citation>
    <scope>NUCLEOTIDE SEQUENCE [LARGE SCALE GENOMIC DNA]</scope>
    <source>
        <strain evidence="1 2">ICMP 4388</strain>
    </source>
</reference>
<organism evidence="1 2">
    <name type="scientific">Pseudomonas syringae pv. aptata</name>
    <dbReference type="NCBI Taxonomy" id="83167"/>
    <lineage>
        <taxon>Bacteria</taxon>
        <taxon>Pseudomonadati</taxon>
        <taxon>Pseudomonadota</taxon>
        <taxon>Gammaproteobacteria</taxon>
        <taxon>Pseudomonadales</taxon>
        <taxon>Pseudomonadaceae</taxon>
        <taxon>Pseudomonas</taxon>
        <taxon>Pseudomonas syringae</taxon>
    </lineage>
</organism>
<gene>
    <name evidence="1" type="ORF">ALQ37_102520</name>
</gene>